<evidence type="ECO:0000259" key="3">
    <source>
        <dbReference type="Pfam" id="PF04909"/>
    </source>
</evidence>
<keyword evidence="5" id="KW-1185">Reference proteome</keyword>
<evidence type="ECO:0000313" key="4">
    <source>
        <dbReference type="EMBL" id="MFC3228668.1"/>
    </source>
</evidence>
<evidence type="ECO:0000256" key="1">
    <source>
        <dbReference type="ARBA" id="ARBA00023239"/>
    </source>
</evidence>
<dbReference type="Proteomes" id="UP001595528">
    <property type="component" value="Unassembled WGS sequence"/>
</dbReference>
<dbReference type="InterPro" id="IPR032465">
    <property type="entry name" value="ACMSD"/>
</dbReference>
<dbReference type="InterPro" id="IPR006680">
    <property type="entry name" value="Amidohydro-rel"/>
</dbReference>
<sequence length="326" mass="36106">MGAIDIVCNLFTEQEIRLGQTGLDETFMAQVRIPEHMRRGVSIPDYIAKMDRAGIDRSLLIAVRAGDLNVKGSFEIPYARVAEVCAAHPDRFSGLAGVDPTRGMAQLRELEVAVKEHGFVGAHFYPHWFGLPPDHAKVYPIYAKCCELDIPIMMQVGHNLVYSRERRLPSVGRPICLDQVAIDFPELKLLGIHIGVPWTEEMISMAWKHDNIFIGGDAYAPKHWPQALVHYANTYGRHKVLWGTDWPVIDPERSVQEVAALGLRPESHAALMRDNALRIFNLPESGRTHGAPAGPAAPDPAGGRNPRNLFVDDSGKVYSRGGAANR</sequence>
<dbReference type="Pfam" id="PF04909">
    <property type="entry name" value="Amidohydro_2"/>
    <property type="match status" value="1"/>
</dbReference>
<dbReference type="InterPro" id="IPR032466">
    <property type="entry name" value="Metal_Hydrolase"/>
</dbReference>
<dbReference type="RefSeq" id="WP_379902010.1">
    <property type="nucleotide sequence ID" value="NZ_JBHRTR010000028.1"/>
</dbReference>
<accession>A0ABV7L1X9</accession>
<organism evidence="4 5">
    <name type="scientific">Marinibaculum pumilum</name>
    <dbReference type="NCBI Taxonomy" id="1766165"/>
    <lineage>
        <taxon>Bacteria</taxon>
        <taxon>Pseudomonadati</taxon>
        <taxon>Pseudomonadota</taxon>
        <taxon>Alphaproteobacteria</taxon>
        <taxon>Rhodospirillales</taxon>
        <taxon>Rhodospirillaceae</taxon>
        <taxon>Marinibaculum</taxon>
    </lineage>
</organism>
<feature type="region of interest" description="Disordered" evidence="2">
    <location>
        <begin position="283"/>
        <end position="326"/>
    </location>
</feature>
<dbReference type="Gene3D" id="3.20.20.140">
    <property type="entry name" value="Metal-dependent hydrolases"/>
    <property type="match status" value="1"/>
</dbReference>
<dbReference type="PANTHER" id="PTHR21240">
    <property type="entry name" value="2-AMINO-3-CARBOXYLMUCONATE-6-SEMIALDEHYDE DECARBOXYLASE"/>
    <property type="match status" value="1"/>
</dbReference>
<keyword evidence="1" id="KW-0456">Lyase</keyword>
<evidence type="ECO:0000313" key="5">
    <source>
        <dbReference type="Proteomes" id="UP001595528"/>
    </source>
</evidence>
<feature type="domain" description="Amidohydrolase-related" evidence="3">
    <location>
        <begin position="78"/>
        <end position="282"/>
    </location>
</feature>
<dbReference type="EMBL" id="JBHRTR010000028">
    <property type="protein sequence ID" value="MFC3228668.1"/>
    <property type="molecule type" value="Genomic_DNA"/>
</dbReference>
<feature type="compositionally biased region" description="Low complexity" evidence="2">
    <location>
        <begin position="290"/>
        <end position="303"/>
    </location>
</feature>
<protein>
    <submittedName>
        <fullName evidence="4">Amidohydrolase family protein</fullName>
    </submittedName>
</protein>
<name>A0ABV7L1X9_9PROT</name>
<evidence type="ECO:0000256" key="2">
    <source>
        <dbReference type="SAM" id="MobiDB-lite"/>
    </source>
</evidence>
<proteinExistence type="predicted"/>
<reference evidence="5" key="1">
    <citation type="journal article" date="2019" name="Int. J. Syst. Evol. Microbiol.">
        <title>The Global Catalogue of Microorganisms (GCM) 10K type strain sequencing project: providing services to taxonomists for standard genome sequencing and annotation.</title>
        <authorList>
            <consortium name="The Broad Institute Genomics Platform"/>
            <consortium name="The Broad Institute Genome Sequencing Center for Infectious Disease"/>
            <person name="Wu L."/>
            <person name="Ma J."/>
        </authorList>
    </citation>
    <scope>NUCLEOTIDE SEQUENCE [LARGE SCALE GENOMIC DNA]</scope>
    <source>
        <strain evidence="5">KCTC 42964</strain>
    </source>
</reference>
<gene>
    <name evidence="4" type="ORF">ACFOGJ_15600</name>
</gene>
<dbReference type="SUPFAM" id="SSF51556">
    <property type="entry name" value="Metallo-dependent hydrolases"/>
    <property type="match status" value="1"/>
</dbReference>
<dbReference type="PANTHER" id="PTHR21240:SF19">
    <property type="entry name" value="CATALYTIC_ HYDROLASE"/>
    <property type="match status" value="1"/>
</dbReference>
<comment type="caution">
    <text evidence="4">The sequence shown here is derived from an EMBL/GenBank/DDBJ whole genome shotgun (WGS) entry which is preliminary data.</text>
</comment>